<reference evidence="2 3" key="1">
    <citation type="journal article" date="2020" name="Nature">
        <title>Six reference-quality genomes reveal evolution of bat adaptations.</title>
        <authorList>
            <person name="Jebb D."/>
            <person name="Huang Z."/>
            <person name="Pippel M."/>
            <person name="Hughes G.M."/>
            <person name="Lavrichenko K."/>
            <person name="Devanna P."/>
            <person name="Winkler S."/>
            <person name="Jermiin L.S."/>
            <person name="Skirmuntt E.C."/>
            <person name="Katzourakis A."/>
            <person name="Burkitt-Gray L."/>
            <person name="Ray D.A."/>
            <person name="Sullivan K.A.M."/>
            <person name="Roscito J.G."/>
            <person name="Kirilenko B.M."/>
            <person name="Davalos L.M."/>
            <person name="Corthals A.P."/>
            <person name="Power M.L."/>
            <person name="Jones G."/>
            <person name="Ransome R.D."/>
            <person name="Dechmann D.K.N."/>
            <person name="Locatelli A.G."/>
            <person name="Puechmaille S.J."/>
            <person name="Fedrigo O."/>
            <person name="Jarvis E.D."/>
            <person name="Hiller M."/>
            <person name="Vernes S.C."/>
            <person name="Myers E.W."/>
            <person name="Teeling E.C."/>
        </authorList>
    </citation>
    <scope>NUCLEOTIDE SEQUENCE [LARGE SCALE GENOMIC DNA]</scope>
    <source>
        <strain evidence="2">MRouAeg1</strain>
        <tissue evidence="2">Muscle</tissue>
    </source>
</reference>
<dbReference type="InterPro" id="IPR028784">
    <property type="entry name" value="BBS1"/>
</dbReference>
<sequence length="235" mass="25814">MTTLKKNLADEDAVSCLVLGTENKELLVLDPEAFTILAKMSLPSVPVFLEVSGQFDVEFRLAAACRNGNIYILRRDSKRPKYCIELSAQAVGLVRVHKILVVGSTQDSLHGFTYKGKRLWTVQMPAAILTMNLLEQSFRGLQAVVAGLANGEVRIYRDKALLNVIRTPVSANTSPQGLLSCLLIPLRPPPRTSDASQKHSLGTPYAQLTVLGIRQWLSPCLQGAYCLRSASQRHS</sequence>
<dbReference type="GO" id="GO:1905515">
    <property type="term" value="P:non-motile cilium assembly"/>
    <property type="evidence" value="ECO:0007669"/>
    <property type="project" value="InterPro"/>
</dbReference>
<dbReference type="GO" id="GO:0005930">
    <property type="term" value="C:axoneme"/>
    <property type="evidence" value="ECO:0007669"/>
    <property type="project" value="TreeGrafter"/>
</dbReference>
<dbReference type="PANTHER" id="PTHR20870:SF0">
    <property type="entry name" value="BARDET-BIEDL SYNDROME 1 PROTEIN"/>
    <property type="match status" value="1"/>
</dbReference>
<dbReference type="GO" id="GO:0005813">
    <property type="term" value="C:centrosome"/>
    <property type="evidence" value="ECO:0007669"/>
    <property type="project" value="TreeGrafter"/>
</dbReference>
<dbReference type="EMBL" id="JACASE010000005">
    <property type="protein sequence ID" value="KAF6466097.1"/>
    <property type="molecule type" value="Genomic_DNA"/>
</dbReference>
<dbReference type="Proteomes" id="UP000593571">
    <property type="component" value="Unassembled WGS sequence"/>
</dbReference>
<keyword evidence="3" id="KW-1185">Reference proteome</keyword>
<dbReference type="GO" id="GO:0034464">
    <property type="term" value="C:BBSome"/>
    <property type="evidence" value="ECO:0007669"/>
    <property type="project" value="InterPro"/>
</dbReference>
<gene>
    <name evidence="2" type="ORF">HJG63_011399</name>
</gene>
<comment type="caution">
    <text evidence="2">The sequence shown here is derived from an EMBL/GenBank/DDBJ whole genome shotgun (WGS) entry which is preliminary data.</text>
</comment>
<dbReference type="InterPro" id="IPR011047">
    <property type="entry name" value="Quinoprotein_ADH-like_sf"/>
</dbReference>
<dbReference type="AlphaFoldDB" id="A0A7J8H1N0"/>
<protein>
    <recommendedName>
        <fullName evidence="1">Bardet-Biedl syndrome 1 N-terminal domain-containing protein</fullName>
    </recommendedName>
</protein>
<dbReference type="PANTHER" id="PTHR20870">
    <property type="entry name" value="BARDET-BIEDL SYNDROME 1 PROTEIN"/>
    <property type="match status" value="1"/>
</dbReference>
<dbReference type="GO" id="GO:0005113">
    <property type="term" value="F:patched binding"/>
    <property type="evidence" value="ECO:0007669"/>
    <property type="project" value="TreeGrafter"/>
</dbReference>
<evidence type="ECO:0000259" key="1">
    <source>
        <dbReference type="Pfam" id="PF14779"/>
    </source>
</evidence>
<proteinExistence type="predicted"/>
<evidence type="ECO:0000313" key="3">
    <source>
        <dbReference type="Proteomes" id="UP000593571"/>
    </source>
</evidence>
<dbReference type="GO" id="GO:0061512">
    <property type="term" value="P:protein localization to cilium"/>
    <property type="evidence" value="ECO:0007669"/>
    <property type="project" value="TreeGrafter"/>
</dbReference>
<dbReference type="GO" id="GO:0005119">
    <property type="term" value="F:smoothened binding"/>
    <property type="evidence" value="ECO:0007669"/>
    <property type="project" value="TreeGrafter"/>
</dbReference>
<organism evidence="2 3">
    <name type="scientific">Rousettus aegyptiacus</name>
    <name type="common">Egyptian fruit bat</name>
    <name type="synonym">Pteropus aegyptiacus</name>
    <dbReference type="NCBI Taxonomy" id="9407"/>
    <lineage>
        <taxon>Eukaryota</taxon>
        <taxon>Metazoa</taxon>
        <taxon>Chordata</taxon>
        <taxon>Craniata</taxon>
        <taxon>Vertebrata</taxon>
        <taxon>Euteleostomi</taxon>
        <taxon>Mammalia</taxon>
        <taxon>Eutheria</taxon>
        <taxon>Laurasiatheria</taxon>
        <taxon>Chiroptera</taxon>
        <taxon>Yinpterochiroptera</taxon>
        <taxon>Pteropodoidea</taxon>
        <taxon>Pteropodidae</taxon>
        <taxon>Rousettinae</taxon>
        <taxon>Rousettus</taxon>
    </lineage>
</organism>
<accession>A0A7J8H1N0</accession>
<evidence type="ECO:0000313" key="2">
    <source>
        <dbReference type="EMBL" id="KAF6466097.1"/>
    </source>
</evidence>
<dbReference type="InterPro" id="IPR032728">
    <property type="entry name" value="BBS1_N"/>
</dbReference>
<name>A0A7J8H1N0_ROUAE</name>
<dbReference type="SUPFAM" id="SSF50998">
    <property type="entry name" value="Quinoprotein alcohol dehydrogenase-like"/>
    <property type="match status" value="1"/>
</dbReference>
<feature type="domain" description="Bardet-Biedl syndrome 1 N-terminal" evidence="1">
    <location>
        <begin position="1"/>
        <end position="74"/>
    </location>
</feature>
<dbReference type="Pfam" id="PF14779">
    <property type="entry name" value="BBS1"/>
    <property type="match status" value="1"/>
</dbReference>